<dbReference type="EMBL" id="JACTUZ010000067">
    <property type="protein sequence ID" value="MBC9178231.1"/>
    <property type="molecule type" value="Genomic_DNA"/>
</dbReference>
<dbReference type="CDD" id="cd07989">
    <property type="entry name" value="LPLAT_AGPAT-like"/>
    <property type="match status" value="1"/>
</dbReference>
<dbReference type="GO" id="GO:0016746">
    <property type="term" value="F:acyltransferase activity"/>
    <property type="evidence" value="ECO:0007669"/>
    <property type="project" value="UniProtKB-KW"/>
</dbReference>
<keyword evidence="2" id="KW-0808">Transferase</keyword>
<evidence type="ECO:0000256" key="2">
    <source>
        <dbReference type="ARBA" id="ARBA00022679"/>
    </source>
</evidence>
<evidence type="ECO:0000256" key="3">
    <source>
        <dbReference type="ARBA" id="ARBA00023315"/>
    </source>
</evidence>
<evidence type="ECO:0000259" key="4">
    <source>
        <dbReference type="SMART" id="SM00563"/>
    </source>
</evidence>
<protein>
    <submittedName>
        <fullName evidence="5">1-acyl-sn-glycerol-3-phosphate acyltransferase</fullName>
    </submittedName>
</protein>
<sequence>MEWQFRPARDTEISPVARLRSHAREVGLSGLVMQGAWRRGVRAYLHLFHRLEVVGRENLPARPPYVLIANHTSHLDALSLASMLRGPASRRAFALAAGDTFFTSVRSSAFAAWAVNALPVWRRRTSAKDLNGLRQRLAEDELVFILFPEGTRSRSGAMGRFLPGIGALVAGGAVPVVPCYLEGAHAAWPADRRWPRPGPLRLRIGPPLDFAGTSDDKAGWMEVARRCEDAVRALSPPALP</sequence>
<evidence type="ECO:0000256" key="1">
    <source>
        <dbReference type="ARBA" id="ARBA00005189"/>
    </source>
</evidence>
<evidence type="ECO:0000313" key="5">
    <source>
        <dbReference type="EMBL" id="MBC9178231.1"/>
    </source>
</evidence>
<dbReference type="RefSeq" id="WP_187779336.1">
    <property type="nucleotide sequence ID" value="NZ_JACTUZ010000067.1"/>
</dbReference>
<gene>
    <name evidence="5" type="ORF">IBL25_14895</name>
</gene>
<dbReference type="SUPFAM" id="SSF69593">
    <property type="entry name" value="Glycerol-3-phosphate (1)-acyltransferase"/>
    <property type="match status" value="1"/>
</dbReference>
<organism evidence="5 6">
    <name type="scientific">Pseudoroseomonas ludipueritiae</name>
    <dbReference type="NCBI Taxonomy" id="198093"/>
    <lineage>
        <taxon>Bacteria</taxon>
        <taxon>Pseudomonadati</taxon>
        <taxon>Pseudomonadota</taxon>
        <taxon>Alphaproteobacteria</taxon>
        <taxon>Acetobacterales</taxon>
        <taxon>Acetobacteraceae</taxon>
        <taxon>Pseudoroseomonas</taxon>
    </lineage>
</organism>
<keyword evidence="6" id="KW-1185">Reference proteome</keyword>
<dbReference type="SMART" id="SM00563">
    <property type="entry name" value="PlsC"/>
    <property type="match status" value="1"/>
</dbReference>
<comment type="caution">
    <text evidence="5">The sequence shown here is derived from an EMBL/GenBank/DDBJ whole genome shotgun (WGS) entry which is preliminary data.</text>
</comment>
<evidence type="ECO:0000313" key="6">
    <source>
        <dbReference type="Proteomes" id="UP000603940"/>
    </source>
</evidence>
<dbReference type="PANTHER" id="PTHR10434">
    <property type="entry name" value="1-ACYL-SN-GLYCEROL-3-PHOSPHATE ACYLTRANSFERASE"/>
    <property type="match status" value="1"/>
</dbReference>
<proteinExistence type="predicted"/>
<name>A0ABR7R916_9PROT</name>
<reference evidence="5 6" key="1">
    <citation type="journal article" date="2009" name="Int. J. Syst. Evol. Microbiol.">
        <title>Transfer of Teichococcus ludipueritiae and Muricoccus roseus to the genus Roseomonas, as Roseomonas ludipueritiae comb. nov. and Roseomonas rosea comb. nov., respectively, and emended description of the genus Roseomonas.</title>
        <authorList>
            <person name="Sanchez-Porro C."/>
            <person name="Gallego V."/>
            <person name="Busse H.J."/>
            <person name="Kampfer P."/>
            <person name="Ventosa A."/>
        </authorList>
    </citation>
    <scope>NUCLEOTIDE SEQUENCE [LARGE SCALE GENOMIC DNA]</scope>
    <source>
        <strain evidence="5 6">DSM 14915</strain>
    </source>
</reference>
<dbReference type="Pfam" id="PF01553">
    <property type="entry name" value="Acyltransferase"/>
    <property type="match status" value="1"/>
</dbReference>
<dbReference type="InterPro" id="IPR002123">
    <property type="entry name" value="Plipid/glycerol_acylTrfase"/>
</dbReference>
<dbReference type="Proteomes" id="UP000603940">
    <property type="component" value="Unassembled WGS sequence"/>
</dbReference>
<comment type="pathway">
    <text evidence="1">Lipid metabolism.</text>
</comment>
<accession>A0ABR7R916</accession>
<dbReference type="PANTHER" id="PTHR10434:SF11">
    <property type="entry name" value="1-ACYL-SN-GLYCEROL-3-PHOSPHATE ACYLTRANSFERASE"/>
    <property type="match status" value="1"/>
</dbReference>
<feature type="domain" description="Phospholipid/glycerol acyltransferase" evidence="4">
    <location>
        <begin position="65"/>
        <end position="184"/>
    </location>
</feature>
<keyword evidence="3 5" id="KW-0012">Acyltransferase</keyword>